<evidence type="ECO:0000313" key="10">
    <source>
        <dbReference type="EMBL" id="NRT57027.1"/>
    </source>
</evidence>
<organism evidence="10 11">
    <name type="scientific">Sphaerotilus uruguayifluvii</name>
    <dbReference type="NCBI Taxonomy" id="2735897"/>
    <lineage>
        <taxon>Bacteria</taxon>
        <taxon>Pseudomonadati</taxon>
        <taxon>Pseudomonadota</taxon>
        <taxon>Betaproteobacteria</taxon>
        <taxon>Burkholderiales</taxon>
        <taxon>Sphaerotilaceae</taxon>
        <taxon>Sphaerotilus</taxon>
    </lineage>
</organism>
<evidence type="ECO:0000256" key="6">
    <source>
        <dbReference type="ARBA" id="ARBA00022692"/>
    </source>
</evidence>
<keyword evidence="5 10" id="KW-0808">Transferase</keyword>
<evidence type="ECO:0000256" key="7">
    <source>
        <dbReference type="ARBA" id="ARBA00022989"/>
    </source>
</evidence>
<feature type="transmembrane region" description="Helical" evidence="9">
    <location>
        <begin position="249"/>
        <end position="269"/>
    </location>
</feature>
<reference evidence="10 11" key="1">
    <citation type="submission" date="2020-05" db="EMBL/GenBank/DDBJ databases">
        <title>Genomic Encyclopedia of Type Strains, Phase IV (KMG-V): Genome sequencing to study the core and pangenomes of soil and plant-associated prokaryotes.</title>
        <authorList>
            <person name="Whitman W."/>
        </authorList>
    </citation>
    <scope>NUCLEOTIDE SEQUENCE [LARGE SCALE GENOMIC DNA]</scope>
    <source>
        <strain evidence="10 11">C29</strain>
    </source>
</reference>
<evidence type="ECO:0000313" key="11">
    <source>
        <dbReference type="Proteomes" id="UP001516061"/>
    </source>
</evidence>
<dbReference type="Pfam" id="PF01040">
    <property type="entry name" value="UbiA"/>
    <property type="match status" value="1"/>
</dbReference>
<feature type="transmembrane region" description="Helical" evidence="9">
    <location>
        <begin position="218"/>
        <end position="243"/>
    </location>
</feature>
<dbReference type="Gene3D" id="1.10.357.140">
    <property type="entry name" value="UbiA prenyltransferase"/>
    <property type="match status" value="1"/>
</dbReference>
<sequence length="307" mass="32000">MSSPPLALRWLAASRPGFLVVTLVATLVGIGSALACGVAPRWPEALATVVLALLTHAAVNLHNDWGDALIGSDAVNTDRIGPFTGGSRVVQDGVFTPGQLKTAVQMLAIVVVGGGLVLAARAGPGLLLVGLAGLLLGWAYSQPRLALMSRGWGEPAVAAGWWLVVVGADFVQRHAFGEIAMIAGVSPALLIAAVLWIAEFPDARADAAVGKCTLVVRLGPVAAAWGFLLLMLAAHGWLLFWWWRLWLPGTAVQALLSLAPGLAAAVLLLRHARDPARLRPAIVLTLVCAIAHGLLLAGAFLQVLMLR</sequence>
<dbReference type="PANTHER" id="PTHR13929">
    <property type="entry name" value="1,4-DIHYDROXY-2-NAPHTHOATE OCTAPRENYLTRANSFERASE"/>
    <property type="match status" value="1"/>
</dbReference>
<keyword evidence="7 9" id="KW-1133">Transmembrane helix</keyword>
<proteinExistence type="predicted"/>
<feature type="transmembrane region" description="Helical" evidence="9">
    <location>
        <begin position="107"/>
        <end position="140"/>
    </location>
</feature>
<keyword evidence="11" id="KW-1185">Reference proteome</keyword>
<dbReference type="PIRSF" id="PIRSF005355">
    <property type="entry name" value="UBIAD1"/>
    <property type="match status" value="1"/>
</dbReference>
<gene>
    <name evidence="10" type="ORF">HNQ01_002776</name>
</gene>
<evidence type="ECO:0000256" key="1">
    <source>
        <dbReference type="ARBA" id="ARBA00004141"/>
    </source>
</evidence>
<keyword evidence="8 9" id="KW-0472">Membrane</keyword>
<name>A0ABX2G6I5_9BURK</name>
<comment type="caution">
    <text evidence="10">The sequence shown here is derived from an EMBL/GenBank/DDBJ whole genome shotgun (WGS) entry which is preliminary data.</text>
</comment>
<accession>A0ABX2G6I5</accession>
<protein>
    <submittedName>
        <fullName evidence="10">1,4-dihydroxy-2-naphthoate octaprenyltransferase</fullName>
        <ecNumber evidence="10">2.5.1.-</ecNumber>
        <ecNumber evidence="10">2.5.1.74</ecNumber>
    </submittedName>
</protein>
<dbReference type="InterPro" id="IPR000537">
    <property type="entry name" value="UbiA_prenyltransferase"/>
</dbReference>
<dbReference type="EC" id="2.5.1.-" evidence="10"/>
<dbReference type="RefSeq" id="WP_173806043.1">
    <property type="nucleotide sequence ID" value="NZ_JABSNM010000012.1"/>
</dbReference>
<dbReference type="GO" id="GO:0046428">
    <property type="term" value="F:1,4-dihydroxy-2-naphthoate polyprenyltransferase activity"/>
    <property type="evidence" value="ECO:0007669"/>
    <property type="project" value="UniProtKB-EC"/>
</dbReference>
<dbReference type="EMBL" id="JABSNM010000012">
    <property type="protein sequence ID" value="NRT57027.1"/>
    <property type="molecule type" value="Genomic_DNA"/>
</dbReference>
<keyword evidence="6 9" id="KW-0812">Transmembrane</keyword>
<evidence type="ECO:0000256" key="3">
    <source>
        <dbReference type="ARBA" id="ARBA00022428"/>
    </source>
</evidence>
<feature type="transmembrane region" description="Helical" evidence="9">
    <location>
        <begin position="179"/>
        <end position="198"/>
    </location>
</feature>
<evidence type="ECO:0000256" key="8">
    <source>
        <dbReference type="ARBA" id="ARBA00023136"/>
    </source>
</evidence>
<keyword evidence="4" id="KW-1003">Cell membrane</keyword>
<dbReference type="CDD" id="cd13962">
    <property type="entry name" value="PT_UbiA_UBIAD1"/>
    <property type="match status" value="1"/>
</dbReference>
<comment type="subcellular location">
    <subcellularLocation>
        <location evidence="1">Membrane</location>
        <topology evidence="1">Multi-pass membrane protein</topology>
    </subcellularLocation>
</comment>
<dbReference type="PANTHER" id="PTHR13929:SF0">
    <property type="entry name" value="UBIA PRENYLTRANSFERASE DOMAIN-CONTAINING PROTEIN 1"/>
    <property type="match status" value="1"/>
</dbReference>
<dbReference type="Proteomes" id="UP001516061">
    <property type="component" value="Unassembled WGS sequence"/>
</dbReference>
<dbReference type="InterPro" id="IPR026046">
    <property type="entry name" value="UBIAD1"/>
</dbReference>
<evidence type="ECO:0000256" key="2">
    <source>
        <dbReference type="ARBA" id="ARBA00004863"/>
    </source>
</evidence>
<evidence type="ECO:0000256" key="4">
    <source>
        <dbReference type="ARBA" id="ARBA00022475"/>
    </source>
</evidence>
<keyword evidence="3" id="KW-0474">Menaquinone biosynthesis</keyword>
<feature type="transmembrane region" description="Helical" evidence="9">
    <location>
        <begin position="281"/>
        <end position="305"/>
    </location>
</feature>
<comment type="pathway">
    <text evidence="2">Quinol/quinone metabolism; menaquinone biosynthesis.</text>
</comment>
<evidence type="ECO:0000256" key="9">
    <source>
        <dbReference type="SAM" id="Phobius"/>
    </source>
</evidence>
<dbReference type="InterPro" id="IPR044878">
    <property type="entry name" value="UbiA_sf"/>
</dbReference>
<dbReference type="EC" id="2.5.1.74" evidence="10"/>
<evidence type="ECO:0000256" key="5">
    <source>
        <dbReference type="ARBA" id="ARBA00022679"/>
    </source>
</evidence>